<dbReference type="Proteomes" id="UP000095751">
    <property type="component" value="Unassembled WGS sequence"/>
</dbReference>
<protein>
    <submittedName>
        <fullName evidence="2">Clavaminate synthase-like protein</fullName>
    </submittedName>
</protein>
<dbReference type="PANTHER" id="PTHR47990">
    <property type="entry name" value="2-OXOGLUTARATE (2OG) AND FE(II)-DEPENDENT OXYGENASE SUPERFAMILY PROTEIN-RELATED"/>
    <property type="match status" value="1"/>
</dbReference>
<dbReference type="OrthoDB" id="288590at2759"/>
<organism evidence="2 3">
    <name type="scientific">Fragilariopsis cylindrus CCMP1102</name>
    <dbReference type="NCBI Taxonomy" id="635003"/>
    <lineage>
        <taxon>Eukaryota</taxon>
        <taxon>Sar</taxon>
        <taxon>Stramenopiles</taxon>
        <taxon>Ochrophyta</taxon>
        <taxon>Bacillariophyta</taxon>
        <taxon>Bacillariophyceae</taxon>
        <taxon>Bacillariophycidae</taxon>
        <taxon>Bacillariales</taxon>
        <taxon>Bacillariaceae</taxon>
        <taxon>Fragilariopsis</taxon>
    </lineage>
</organism>
<dbReference type="Gene3D" id="2.60.120.330">
    <property type="entry name" value="B-lactam Antibiotic, Isopenicillin N Synthase, Chain"/>
    <property type="match status" value="1"/>
</dbReference>
<dbReference type="InterPro" id="IPR027443">
    <property type="entry name" value="IPNS-like_sf"/>
</dbReference>
<dbReference type="InterPro" id="IPR044861">
    <property type="entry name" value="IPNS-like_FE2OG_OXY"/>
</dbReference>
<accession>A0A1E7FZE8</accession>
<sequence length="183" mass="21136">MQNWRDWTGLGSEQTRGKKDWHECIDYQKEFETGILSGKNQYLDDEFEKTVNAYIEQLENLSRLIMSCILLSLDLTIDSNMMNNFEDNFYIFCQLFYPEFPAESDDESIGLGVGEHTDYGFLTMITADRGGLEIEVDGDWKEIKMIDDYLVCNIGDMLAHWSGTLKATPHRVRRLKGARHSVA</sequence>
<evidence type="ECO:0000259" key="1">
    <source>
        <dbReference type="PROSITE" id="PS51471"/>
    </source>
</evidence>
<gene>
    <name evidence="2" type="ORF">FRACYDRAFT_179562</name>
</gene>
<evidence type="ECO:0000313" key="3">
    <source>
        <dbReference type="Proteomes" id="UP000095751"/>
    </source>
</evidence>
<reference evidence="2 3" key="1">
    <citation type="submission" date="2016-09" db="EMBL/GenBank/DDBJ databases">
        <title>Extensive genetic diversity and differential bi-allelic expression allows diatom success in the polar Southern Ocean.</title>
        <authorList>
            <consortium name="DOE Joint Genome Institute"/>
            <person name="Mock T."/>
            <person name="Otillar R.P."/>
            <person name="Strauss J."/>
            <person name="Dupont C."/>
            <person name="Frickenhaus S."/>
            <person name="Maumus F."/>
            <person name="Mcmullan M."/>
            <person name="Sanges R."/>
            <person name="Schmutz J."/>
            <person name="Toseland A."/>
            <person name="Valas R."/>
            <person name="Veluchamy A."/>
            <person name="Ward B.J."/>
            <person name="Allen A."/>
            <person name="Barry K."/>
            <person name="Falciatore A."/>
            <person name="Ferrante M."/>
            <person name="Fortunato A.E."/>
            <person name="Gloeckner G."/>
            <person name="Gruber A."/>
            <person name="Hipkin R."/>
            <person name="Janech M."/>
            <person name="Kroth P."/>
            <person name="Leese F."/>
            <person name="Lindquist E."/>
            <person name="Lyon B.R."/>
            <person name="Martin J."/>
            <person name="Mayer C."/>
            <person name="Parker M."/>
            <person name="Quesneville H."/>
            <person name="Raymond J."/>
            <person name="Uhlig C."/>
            <person name="Valentin K.U."/>
            <person name="Worden A.Z."/>
            <person name="Armbrust E.V."/>
            <person name="Bowler C."/>
            <person name="Green B."/>
            <person name="Moulton V."/>
            <person name="Van Oosterhout C."/>
            <person name="Grigoriev I."/>
        </authorList>
    </citation>
    <scope>NUCLEOTIDE SEQUENCE [LARGE SCALE GENOMIC DNA]</scope>
    <source>
        <strain evidence="2 3">CCMP1102</strain>
    </source>
</reference>
<dbReference type="KEGG" id="fcy:FRACYDRAFT_179562"/>
<dbReference type="PROSITE" id="PS51471">
    <property type="entry name" value="FE2OG_OXY"/>
    <property type="match status" value="1"/>
</dbReference>
<proteinExistence type="predicted"/>
<feature type="domain" description="Fe2OG dioxygenase" evidence="1">
    <location>
        <begin position="76"/>
        <end position="183"/>
    </location>
</feature>
<dbReference type="InParanoid" id="A0A1E7FZE8"/>
<dbReference type="AlphaFoldDB" id="A0A1E7FZE8"/>
<dbReference type="InterPro" id="IPR050231">
    <property type="entry name" value="Iron_ascorbate_oxido_reductase"/>
</dbReference>
<dbReference type="Pfam" id="PF03171">
    <property type="entry name" value="2OG-FeII_Oxy"/>
    <property type="match status" value="1"/>
</dbReference>
<keyword evidence="3" id="KW-1185">Reference proteome</keyword>
<dbReference type="InterPro" id="IPR005123">
    <property type="entry name" value="Oxoglu/Fe-dep_dioxygenase_dom"/>
</dbReference>
<dbReference type="EMBL" id="KV784353">
    <property type="protein sequence ID" value="OEU23531.1"/>
    <property type="molecule type" value="Genomic_DNA"/>
</dbReference>
<dbReference type="SUPFAM" id="SSF51197">
    <property type="entry name" value="Clavaminate synthase-like"/>
    <property type="match status" value="1"/>
</dbReference>
<evidence type="ECO:0000313" key="2">
    <source>
        <dbReference type="EMBL" id="OEU23531.1"/>
    </source>
</evidence>
<name>A0A1E7FZE8_9STRA</name>